<evidence type="ECO:0000256" key="3">
    <source>
        <dbReference type="ARBA" id="ARBA00023277"/>
    </source>
</evidence>
<accession>A0ABP8A5Z0</accession>
<dbReference type="InterPro" id="IPR036962">
    <property type="entry name" value="Glyco_hydro_3_N_sf"/>
</dbReference>
<keyword evidence="2 4" id="KW-0378">Hydrolase</keyword>
<protein>
    <submittedName>
        <fullName evidence="6">Glycoside hydrolase family 3 C-terminal domain-containing protein</fullName>
    </submittedName>
</protein>
<keyword evidence="3" id="KW-0119">Carbohydrate metabolism</keyword>
<evidence type="ECO:0000313" key="7">
    <source>
        <dbReference type="Proteomes" id="UP001501079"/>
    </source>
</evidence>
<dbReference type="Pfam" id="PF01915">
    <property type="entry name" value="Glyco_hydro_3_C"/>
    <property type="match status" value="1"/>
</dbReference>
<dbReference type="SUPFAM" id="SSF51445">
    <property type="entry name" value="(Trans)glycosidases"/>
    <property type="match status" value="1"/>
</dbReference>
<dbReference type="InterPro" id="IPR002772">
    <property type="entry name" value="Glyco_hydro_3_C"/>
</dbReference>
<organism evidence="6 7">
    <name type="scientific">Gryllotalpicola koreensis</name>
    <dbReference type="NCBI Taxonomy" id="993086"/>
    <lineage>
        <taxon>Bacteria</taxon>
        <taxon>Bacillati</taxon>
        <taxon>Actinomycetota</taxon>
        <taxon>Actinomycetes</taxon>
        <taxon>Micrococcales</taxon>
        <taxon>Microbacteriaceae</taxon>
        <taxon>Gryllotalpicola</taxon>
    </lineage>
</organism>
<gene>
    <name evidence="6" type="ORF">GCM10022287_29290</name>
</gene>
<dbReference type="PROSITE" id="PS00775">
    <property type="entry name" value="GLYCOSYL_HYDROL_F3"/>
    <property type="match status" value="1"/>
</dbReference>
<dbReference type="RefSeq" id="WP_344755739.1">
    <property type="nucleotide sequence ID" value="NZ_BAABBW010000005.1"/>
</dbReference>
<sequence>MPRADDEVIPDLSLEQKAALASGADFWSTKPVPGIRRITMNDGPHGMRVVGDIGLKSRKEATCFPPAVGLGSSWNPALQREVGEAIGREARGLGVDIVLGPGINIKRSPLCGRNFEYVSEDPLVAGAFGQALVEGIQSQGVGASVKHFAANNQETDRMHVSAEVDERTLREIYFPAFERVVKNAAPATVMCSYNRINGVYASQNEWLLTRVLRDDWGFDGVVVSDWGAVVDRVEAVKAGLDLKMPTATGDERVIAAAQSGELPEFVLDRVVSRLQKLADRADASRLGPVEIDFDAQHEVALRAALEGPVLLKNENGALPLPETGSTRIAVIGEFARTPRYQGSGSSQVPATRVDSALDALTGILGPRVRFAPGFTFEGDTDADAGLVREARALATESDWTVLFLGLPDSYESEGFDRDTIALPDNQLALLEAVSAVTRRVIVVLSNGGLVETESWEFRARAILEGWLLGQAGGTALAQLLVGRANPSGKLTESIPVKLEDTSAYINFPGCEGQVVYGERIYVGYRYYDTRGLPVSYPFGHGLSYTEFEYSGLSLAVTDAGASVTFTVRNVGAAAGAEVAQIYRGDRHSRADRPVHELVGFRKVFLEPGESETVTVELDSRAFAYWSIARHGWIVDEGLFTIQVGASSRDVRLAGDVRIPASGPALRLTAFSSIAEWFADPVGSQILQGAIAQLPDAHTFQLDPATNEGKMFAAIPLGHLLTMVPSAPPGAAQQLVAAYDAALAASREG</sequence>
<evidence type="ECO:0000256" key="2">
    <source>
        <dbReference type="ARBA" id="ARBA00022801"/>
    </source>
</evidence>
<dbReference type="InterPro" id="IPR017853">
    <property type="entry name" value="GH"/>
</dbReference>
<dbReference type="Gene3D" id="3.20.20.300">
    <property type="entry name" value="Glycoside hydrolase, family 3, N-terminal domain"/>
    <property type="match status" value="1"/>
</dbReference>
<dbReference type="Proteomes" id="UP001501079">
    <property type="component" value="Unassembled WGS sequence"/>
</dbReference>
<dbReference type="EMBL" id="BAABBW010000005">
    <property type="protein sequence ID" value="GAA4178648.1"/>
    <property type="molecule type" value="Genomic_DNA"/>
</dbReference>
<dbReference type="Pfam" id="PF00933">
    <property type="entry name" value="Glyco_hydro_3"/>
    <property type="match status" value="1"/>
</dbReference>
<reference evidence="7" key="1">
    <citation type="journal article" date="2019" name="Int. J. Syst. Evol. Microbiol.">
        <title>The Global Catalogue of Microorganisms (GCM) 10K type strain sequencing project: providing services to taxonomists for standard genome sequencing and annotation.</title>
        <authorList>
            <consortium name="The Broad Institute Genomics Platform"/>
            <consortium name="The Broad Institute Genome Sequencing Center for Infectious Disease"/>
            <person name="Wu L."/>
            <person name="Ma J."/>
        </authorList>
    </citation>
    <scope>NUCLEOTIDE SEQUENCE [LARGE SCALE GENOMIC DNA]</scope>
    <source>
        <strain evidence="7">JCM 17591</strain>
    </source>
</reference>
<dbReference type="Gene3D" id="3.40.50.1700">
    <property type="entry name" value="Glycoside hydrolase family 3 C-terminal domain"/>
    <property type="match status" value="1"/>
</dbReference>
<dbReference type="PANTHER" id="PTHR42715">
    <property type="entry name" value="BETA-GLUCOSIDASE"/>
    <property type="match status" value="1"/>
</dbReference>
<keyword evidence="4" id="KW-0326">Glycosidase</keyword>
<evidence type="ECO:0000256" key="1">
    <source>
        <dbReference type="ARBA" id="ARBA00005336"/>
    </source>
</evidence>
<dbReference type="InterPro" id="IPR036881">
    <property type="entry name" value="Glyco_hydro_3_C_sf"/>
</dbReference>
<comment type="caution">
    <text evidence="6">The sequence shown here is derived from an EMBL/GenBank/DDBJ whole genome shotgun (WGS) entry which is preliminary data.</text>
</comment>
<dbReference type="InterPro" id="IPR001764">
    <property type="entry name" value="Glyco_hydro_3_N"/>
</dbReference>
<comment type="similarity">
    <text evidence="1 4">Belongs to the glycosyl hydrolase 3 family.</text>
</comment>
<name>A0ABP8A5Z0_9MICO</name>
<dbReference type="SMART" id="SM01217">
    <property type="entry name" value="Fn3_like"/>
    <property type="match status" value="1"/>
</dbReference>
<dbReference type="PANTHER" id="PTHR42715:SF10">
    <property type="entry name" value="BETA-GLUCOSIDASE"/>
    <property type="match status" value="1"/>
</dbReference>
<dbReference type="InterPro" id="IPR019800">
    <property type="entry name" value="Glyco_hydro_3_AS"/>
</dbReference>
<feature type="domain" description="Fibronectin type III-like" evidence="5">
    <location>
        <begin position="577"/>
        <end position="647"/>
    </location>
</feature>
<dbReference type="InterPro" id="IPR026891">
    <property type="entry name" value="Fn3-like"/>
</dbReference>
<dbReference type="InterPro" id="IPR013783">
    <property type="entry name" value="Ig-like_fold"/>
</dbReference>
<evidence type="ECO:0000256" key="4">
    <source>
        <dbReference type="RuleBase" id="RU361161"/>
    </source>
</evidence>
<dbReference type="Gene3D" id="2.60.40.10">
    <property type="entry name" value="Immunoglobulins"/>
    <property type="match status" value="1"/>
</dbReference>
<evidence type="ECO:0000259" key="5">
    <source>
        <dbReference type="SMART" id="SM01217"/>
    </source>
</evidence>
<keyword evidence="7" id="KW-1185">Reference proteome</keyword>
<dbReference type="PRINTS" id="PR00133">
    <property type="entry name" value="GLHYDRLASE3"/>
</dbReference>
<dbReference type="InterPro" id="IPR050288">
    <property type="entry name" value="Cellulose_deg_GH3"/>
</dbReference>
<dbReference type="SUPFAM" id="SSF52279">
    <property type="entry name" value="Beta-D-glucan exohydrolase, C-terminal domain"/>
    <property type="match status" value="1"/>
</dbReference>
<dbReference type="GO" id="GO:0016787">
    <property type="term" value="F:hydrolase activity"/>
    <property type="evidence" value="ECO:0007669"/>
    <property type="project" value="UniProtKB-KW"/>
</dbReference>
<dbReference type="Pfam" id="PF14310">
    <property type="entry name" value="Fn3-like"/>
    <property type="match status" value="1"/>
</dbReference>
<proteinExistence type="inferred from homology"/>
<evidence type="ECO:0000313" key="6">
    <source>
        <dbReference type="EMBL" id="GAA4178648.1"/>
    </source>
</evidence>